<evidence type="ECO:0000313" key="5">
    <source>
        <dbReference type="Proteomes" id="UP000009282"/>
    </source>
</evidence>
<dbReference type="InterPro" id="IPR023361">
    <property type="entry name" value="DUF1285_beta_roll_sf"/>
</dbReference>
<dbReference type="eggNOG" id="COG3816">
    <property type="taxonomic scope" value="Bacteria"/>
</dbReference>
<dbReference type="InterPro" id="IPR048341">
    <property type="entry name" value="DUF1285_N"/>
</dbReference>
<evidence type="ECO:0000256" key="1">
    <source>
        <dbReference type="SAM" id="MobiDB-lite"/>
    </source>
</evidence>
<dbReference type="AlphaFoldDB" id="G4QNY2"/>
<dbReference type="Pfam" id="PF06938">
    <property type="entry name" value="DUF1285_N"/>
    <property type="match status" value="1"/>
</dbReference>
<evidence type="ECO:0000259" key="3">
    <source>
        <dbReference type="Pfam" id="PF21028"/>
    </source>
</evidence>
<dbReference type="InterPro" id="IPR048342">
    <property type="entry name" value="DUF1285_C"/>
</dbReference>
<protein>
    <recommendedName>
        <fullName evidence="6">DUF1285 domain-containing protein</fullName>
    </recommendedName>
</protein>
<proteinExistence type="predicted"/>
<dbReference type="Pfam" id="PF21028">
    <property type="entry name" value="DUF1285_C"/>
    <property type="match status" value="1"/>
</dbReference>
<evidence type="ECO:0008006" key="6">
    <source>
        <dbReference type="Google" id="ProtNLM"/>
    </source>
</evidence>
<dbReference type="RefSeq" id="WP_014110561.1">
    <property type="nucleotide sequence ID" value="NC_016041.1"/>
</dbReference>
<keyword evidence="5" id="KW-1185">Reference proteome</keyword>
<reference evidence="4 5" key="1">
    <citation type="journal article" date="2011" name="J. Bacteriol.">
        <title>Complete genome sequence of seawater bacterium Glaciecola nitratireducens FR1064T.</title>
        <authorList>
            <person name="Bian F."/>
            <person name="Qin Q.L."/>
            <person name="Xie B.B."/>
            <person name="Shu Y.L."/>
            <person name="Zhang X.Y."/>
            <person name="Yu Y."/>
            <person name="Chen B."/>
            <person name="Chen X.L."/>
            <person name="Zhou B.C."/>
            <person name="Zhang Y.Z."/>
        </authorList>
    </citation>
    <scope>NUCLEOTIDE SEQUENCE [LARGE SCALE GENOMIC DNA]</scope>
    <source>
        <strain evidence="5">JCM 12485 / KCTC 12276 / FR1064</strain>
    </source>
</reference>
<sequence length="187" mass="21158">MDLGKLTQQLTDASPTRQLPPVDKWDPPFCGDMNLVIKSSGQWWHEGTPFTRAKLVSLFSSVLKKEGDAYFLVTPVEKIGIQVEDVPFVIVDWRFEKEALIVKTQIGDEVEIGPDHPIELRPFAAENADAEGATPLVPYCLIRRNLWARLHQNVMYQWAEIATPTSTEKGNELLIKSKQYTFSLGVF</sequence>
<dbReference type="HOGENOM" id="CLU_096796_0_0_6"/>
<accession>G4QNY2</accession>
<feature type="compositionally biased region" description="Polar residues" evidence="1">
    <location>
        <begin position="1"/>
        <end position="17"/>
    </location>
</feature>
<dbReference type="EMBL" id="CP003060">
    <property type="protein sequence ID" value="AEP31690.1"/>
    <property type="molecule type" value="Genomic_DNA"/>
</dbReference>
<feature type="domain" description="DUF1285" evidence="3">
    <location>
        <begin position="87"/>
        <end position="184"/>
    </location>
</feature>
<dbReference type="STRING" id="1085623.GNIT_3596"/>
<dbReference type="PIRSF" id="PIRSF029557">
    <property type="entry name" value="UCP029557"/>
    <property type="match status" value="1"/>
</dbReference>
<name>G4QNY2_GLANF</name>
<dbReference type="Gene3D" id="2.30.270.10">
    <property type="entry name" value="duf1285 protein"/>
    <property type="match status" value="1"/>
</dbReference>
<dbReference type="InterPro" id="IPR010707">
    <property type="entry name" value="DUF1285"/>
</dbReference>
<dbReference type="KEGG" id="gni:GNIT_3596"/>
<gene>
    <name evidence="4" type="ordered locus">GNIT_3596</name>
</gene>
<dbReference type="Gene3D" id="3.10.540.10">
    <property type="entry name" value="duf1285 like domain"/>
    <property type="match status" value="1"/>
</dbReference>
<evidence type="ECO:0000313" key="4">
    <source>
        <dbReference type="EMBL" id="AEP31690.1"/>
    </source>
</evidence>
<feature type="domain" description="DUF1285" evidence="2">
    <location>
        <begin position="20"/>
        <end position="86"/>
    </location>
</feature>
<dbReference type="Proteomes" id="UP000009282">
    <property type="component" value="Chromosome"/>
</dbReference>
<feature type="region of interest" description="Disordered" evidence="1">
    <location>
        <begin position="1"/>
        <end position="23"/>
    </location>
</feature>
<evidence type="ECO:0000259" key="2">
    <source>
        <dbReference type="Pfam" id="PF06938"/>
    </source>
</evidence>
<dbReference type="OrthoDB" id="3078366at2"/>
<organism evidence="4 5">
    <name type="scientific">Glaciecola nitratireducens (strain JCM 12485 / KCTC 12276 / FR1064)</name>
    <dbReference type="NCBI Taxonomy" id="1085623"/>
    <lineage>
        <taxon>Bacteria</taxon>
        <taxon>Pseudomonadati</taxon>
        <taxon>Pseudomonadota</taxon>
        <taxon>Gammaproteobacteria</taxon>
        <taxon>Alteromonadales</taxon>
        <taxon>Alteromonadaceae</taxon>
        <taxon>Brumicola</taxon>
    </lineage>
</organism>